<dbReference type="InterPro" id="IPR003488">
    <property type="entry name" value="DprA"/>
</dbReference>
<dbReference type="Gene3D" id="3.40.50.450">
    <property type="match status" value="1"/>
</dbReference>
<dbReference type="EMBL" id="FSRK01000001">
    <property type="protein sequence ID" value="SIN97654.1"/>
    <property type="molecule type" value="Genomic_DNA"/>
</dbReference>
<proteinExistence type="inferred from homology"/>
<accession>A0A1N6FQY5</accession>
<evidence type="ECO:0000313" key="3">
    <source>
        <dbReference type="EMBL" id="SIN97654.1"/>
    </source>
</evidence>
<sequence>MFIQTLILMQIGSFNDYYDKLTTIEKKNSPKEIFYKGDFSLLENGRRVAVVGSRKVSDLGVRRARKIAKLLVQNDITVVSGLAEGIDTIAHKTAIEAQGQTIGVIGTPIDKYFPAENKQLQDFIAENHLLISQFPENYPVTPKSFPIRNRTMALISDATIIVEASEKSGTKHQGWEALRLGRQLLIMENVLNQKVSWAEEMLSYGAQVLTNDNFEFLIESIPFLTTKKEYVF</sequence>
<dbReference type="RefSeq" id="WP_379955185.1">
    <property type="nucleotide sequence ID" value="NZ_JBHSCA010000001.1"/>
</dbReference>
<evidence type="ECO:0000259" key="2">
    <source>
        <dbReference type="Pfam" id="PF02481"/>
    </source>
</evidence>
<dbReference type="SUPFAM" id="SSF102405">
    <property type="entry name" value="MCP/YpsA-like"/>
    <property type="match status" value="1"/>
</dbReference>
<dbReference type="GO" id="GO:0009294">
    <property type="term" value="P:DNA-mediated transformation"/>
    <property type="evidence" value="ECO:0007669"/>
    <property type="project" value="InterPro"/>
</dbReference>
<dbReference type="STRING" id="1416779.SAMN05444409_1424"/>
<dbReference type="Pfam" id="PF02481">
    <property type="entry name" value="DNA_processg_A"/>
    <property type="match status" value="1"/>
</dbReference>
<evidence type="ECO:0000256" key="1">
    <source>
        <dbReference type="ARBA" id="ARBA00006525"/>
    </source>
</evidence>
<dbReference type="InterPro" id="IPR057666">
    <property type="entry name" value="DrpA_SLOG"/>
</dbReference>
<reference evidence="4" key="1">
    <citation type="submission" date="2016-11" db="EMBL/GenBank/DDBJ databases">
        <authorList>
            <person name="Varghese N."/>
            <person name="Submissions S."/>
        </authorList>
    </citation>
    <scope>NUCLEOTIDE SEQUENCE [LARGE SCALE GENOMIC DNA]</scope>
    <source>
        <strain evidence="4">DSM 27623</strain>
    </source>
</reference>
<dbReference type="PANTHER" id="PTHR43022">
    <property type="entry name" value="PROTEIN SMF"/>
    <property type="match status" value="1"/>
</dbReference>
<dbReference type="PANTHER" id="PTHR43022:SF1">
    <property type="entry name" value="PROTEIN SMF"/>
    <property type="match status" value="1"/>
</dbReference>
<name>A0A1N6FQY5_9FLAO</name>
<organism evidence="3 4">
    <name type="scientific">Epilithonimonas zeae</name>
    <dbReference type="NCBI Taxonomy" id="1416779"/>
    <lineage>
        <taxon>Bacteria</taxon>
        <taxon>Pseudomonadati</taxon>
        <taxon>Bacteroidota</taxon>
        <taxon>Flavobacteriia</taxon>
        <taxon>Flavobacteriales</taxon>
        <taxon>Weeksellaceae</taxon>
        <taxon>Chryseobacterium group</taxon>
        <taxon>Epilithonimonas</taxon>
    </lineage>
</organism>
<comment type="similarity">
    <text evidence="1">Belongs to the DprA/Smf family.</text>
</comment>
<dbReference type="Proteomes" id="UP000185207">
    <property type="component" value="Unassembled WGS sequence"/>
</dbReference>
<protein>
    <submittedName>
        <fullName evidence="3">DNA processing protein</fullName>
    </submittedName>
</protein>
<gene>
    <name evidence="3" type="ORF">SAMN05444409_1424</name>
</gene>
<feature type="domain" description="Smf/DprA SLOG" evidence="2">
    <location>
        <begin position="16"/>
        <end position="211"/>
    </location>
</feature>
<evidence type="ECO:0000313" key="4">
    <source>
        <dbReference type="Proteomes" id="UP000185207"/>
    </source>
</evidence>
<dbReference type="AlphaFoldDB" id="A0A1N6FQY5"/>
<keyword evidence="4" id="KW-1185">Reference proteome</keyword>